<sequence>MNISDTIKKVLKDKKLNPSDLARMIGYTPQYVHNLLDGNRRWNETTIDKTCFALGLGLEFTTNKTEGSGVDGDE</sequence>
<keyword evidence="3" id="KW-1185">Reference proteome</keyword>
<name>A0A168R2H0_9BACL</name>
<dbReference type="AlphaFoldDB" id="A0A168R2H0"/>
<dbReference type="EMBL" id="LVJI01000001">
    <property type="protein sequence ID" value="OAB48503.1"/>
    <property type="molecule type" value="Genomic_DNA"/>
</dbReference>
<dbReference type="InterPro" id="IPR010982">
    <property type="entry name" value="Lambda_DNA-bd_dom_sf"/>
</dbReference>
<feature type="domain" description="HTH cro/C1-type" evidence="1">
    <location>
        <begin position="7"/>
        <end position="57"/>
    </location>
</feature>
<dbReference type="OrthoDB" id="1684794at2"/>
<organism evidence="2 3">
    <name type="scientific">Paenibacillus antarcticus</name>
    <dbReference type="NCBI Taxonomy" id="253703"/>
    <lineage>
        <taxon>Bacteria</taxon>
        <taxon>Bacillati</taxon>
        <taxon>Bacillota</taxon>
        <taxon>Bacilli</taxon>
        <taxon>Bacillales</taxon>
        <taxon>Paenibacillaceae</taxon>
        <taxon>Paenibacillus</taxon>
    </lineage>
</organism>
<dbReference type="RefSeq" id="WP_068646158.1">
    <property type="nucleotide sequence ID" value="NZ_CP043611.1"/>
</dbReference>
<dbReference type="SUPFAM" id="SSF47413">
    <property type="entry name" value="lambda repressor-like DNA-binding domains"/>
    <property type="match status" value="1"/>
</dbReference>
<dbReference type="GO" id="GO:0003677">
    <property type="term" value="F:DNA binding"/>
    <property type="evidence" value="ECO:0007669"/>
    <property type="project" value="InterPro"/>
</dbReference>
<dbReference type="Proteomes" id="UP000077355">
    <property type="component" value="Unassembled WGS sequence"/>
</dbReference>
<dbReference type="Gene3D" id="1.10.260.40">
    <property type="entry name" value="lambda repressor-like DNA-binding domains"/>
    <property type="match status" value="1"/>
</dbReference>
<dbReference type="InterPro" id="IPR001387">
    <property type="entry name" value="Cro/C1-type_HTH"/>
</dbReference>
<protein>
    <recommendedName>
        <fullName evidence="1">HTH cro/C1-type domain-containing protein</fullName>
    </recommendedName>
</protein>
<evidence type="ECO:0000313" key="2">
    <source>
        <dbReference type="EMBL" id="OAB48503.1"/>
    </source>
</evidence>
<comment type="caution">
    <text evidence="2">The sequence shown here is derived from an EMBL/GenBank/DDBJ whole genome shotgun (WGS) entry which is preliminary data.</text>
</comment>
<evidence type="ECO:0000259" key="1">
    <source>
        <dbReference type="Pfam" id="PF13443"/>
    </source>
</evidence>
<accession>A0A168R2H0</accession>
<reference evidence="2 3" key="1">
    <citation type="submission" date="2016-03" db="EMBL/GenBank/DDBJ databases">
        <title>Draft genome sequence of Paenibacillus antarcticus CECT 5836.</title>
        <authorList>
            <person name="Shin S.-K."/>
            <person name="Yi H."/>
        </authorList>
    </citation>
    <scope>NUCLEOTIDE SEQUENCE [LARGE SCALE GENOMIC DNA]</scope>
    <source>
        <strain evidence="2 3">CECT 5836</strain>
    </source>
</reference>
<gene>
    <name evidence="2" type="ORF">PBAT_02395</name>
</gene>
<dbReference type="CDD" id="cd00093">
    <property type="entry name" value="HTH_XRE"/>
    <property type="match status" value="1"/>
</dbReference>
<evidence type="ECO:0000313" key="3">
    <source>
        <dbReference type="Proteomes" id="UP000077355"/>
    </source>
</evidence>
<dbReference type="Pfam" id="PF13443">
    <property type="entry name" value="HTH_26"/>
    <property type="match status" value="1"/>
</dbReference>
<proteinExistence type="predicted"/>